<sequence length="243" mass="27224">MDSVGSLGAPLDWSPVEAPARIVLTGARVRLEPLDPERHGREMFAAQGSDADPDLWTWMSSGPYDDEHTFRRYLETAATGDDPMFFAILDEASEDASGVAAFLRIDPANGVVEIGHIWFGSRLQRTPAATESLFLLARHAFDGLGYRRLEWKCNALNSRSRRAAVRFGFSYEGTFRQHMVVKGRNRDTAWYAIVDDEWPPVRAAFEAWLAPANFDSEGVQRRSLGALRADLQLRVPGKNGERR</sequence>
<accession>A0A6J4UAH3</accession>
<organism evidence="2">
    <name type="scientific">uncultured Thermomicrobiales bacterium</name>
    <dbReference type="NCBI Taxonomy" id="1645740"/>
    <lineage>
        <taxon>Bacteria</taxon>
        <taxon>Pseudomonadati</taxon>
        <taxon>Thermomicrobiota</taxon>
        <taxon>Thermomicrobia</taxon>
        <taxon>Thermomicrobiales</taxon>
        <taxon>environmental samples</taxon>
    </lineage>
</organism>
<proteinExistence type="predicted"/>
<evidence type="ECO:0000259" key="1">
    <source>
        <dbReference type="PROSITE" id="PS51186"/>
    </source>
</evidence>
<keyword evidence="2" id="KW-0067">ATP-binding</keyword>
<dbReference type="GO" id="GO:0008999">
    <property type="term" value="F:protein-N-terminal-alanine acetyltransferase activity"/>
    <property type="evidence" value="ECO:0007669"/>
    <property type="project" value="TreeGrafter"/>
</dbReference>
<dbReference type="AlphaFoldDB" id="A0A6J4UAH3"/>
<evidence type="ECO:0000313" key="2">
    <source>
        <dbReference type="EMBL" id="CAA9543042.1"/>
    </source>
</evidence>
<reference evidence="2" key="1">
    <citation type="submission" date="2020-02" db="EMBL/GenBank/DDBJ databases">
        <authorList>
            <person name="Meier V. D."/>
        </authorList>
    </citation>
    <scope>NUCLEOTIDE SEQUENCE</scope>
    <source>
        <strain evidence="2">AVDCRST_MAG87</strain>
    </source>
</reference>
<dbReference type="PROSITE" id="PS51186">
    <property type="entry name" value="GNAT"/>
    <property type="match status" value="1"/>
</dbReference>
<keyword evidence="2" id="KW-0347">Helicase</keyword>
<dbReference type="Gene3D" id="3.40.630.30">
    <property type="match status" value="1"/>
</dbReference>
<name>A0A6J4UAH3_9BACT</name>
<dbReference type="PANTHER" id="PTHR43441">
    <property type="entry name" value="RIBOSOMAL-PROTEIN-SERINE ACETYLTRANSFERASE"/>
    <property type="match status" value="1"/>
</dbReference>
<dbReference type="PANTHER" id="PTHR43441:SF2">
    <property type="entry name" value="FAMILY ACETYLTRANSFERASE, PUTATIVE (AFU_ORTHOLOGUE AFUA_7G00850)-RELATED"/>
    <property type="match status" value="1"/>
</dbReference>
<keyword evidence="2" id="KW-0378">Hydrolase</keyword>
<dbReference type="InterPro" id="IPR000182">
    <property type="entry name" value="GNAT_dom"/>
</dbReference>
<dbReference type="InterPro" id="IPR016181">
    <property type="entry name" value="Acyl_CoA_acyltransferase"/>
</dbReference>
<dbReference type="SUPFAM" id="SSF55729">
    <property type="entry name" value="Acyl-CoA N-acyltransferases (Nat)"/>
    <property type="match status" value="1"/>
</dbReference>
<gene>
    <name evidence="2" type="ORF">AVDCRST_MAG87-243</name>
</gene>
<feature type="domain" description="N-acetyltransferase" evidence="1">
    <location>
        <begin position="29"/>
        <end position="187"/>
    </location>
</feature>
<dbReference type="FunFam" id="3.40.630.30:FF:000047">
    <property type="entry name" value="Acetyltransferase, GNAT family"/>
    <property type="match status" value="1"/>
</dbReference>
<dbReference type="GO" id="GO:0004386">
    <property type="term" value="F:helicase activity"/>
    <property type="evidence" value="ECO:0007669"/>
    <property type="project" value="UniProtKB-KW"/>
</dbReference>
<protein>
    <submittedName>
        <fullName evidence="2">Protein export cytoplasm protein SecA ATPase RNA helicase</fullName>
    </submittedName>
</protein>
<dbReference type="EMBL" id="CADCWJ010000064">
    <property type="protein sequence ID" value="CAA9543042.1"/>
    <property type="molecule type" value="Genomic_DNA"/>
</dbReference>
<dbReference type="InterPro" id="IPR051908">
    <property type="entry name" value="Ribosomal_N-acetyltransferase"/>
</dbReference>
<dbReference type="GO" id="GO:1990189">
    <property type="term" value="F:protein N-terminal-serine acetyltransferase activity"/>
    <property type="evidence" value="ECO:0007669"/>
    <property type="project" value="TreeGrafter"/>
</dbReference>
<dbReference type="Pfam" id="PF13302">
    <property type="entry name" value="Acetyltransf_3"/>
    <property type="match status" value="1"/>
</dbReference>
<keyword evidence="2" id="KW-0547">Nucleotide-binding</keyword>